<name>A0AB39WJD4_9FLAO</name>
<proteinExistence type="predicted"/>
<dbReference type="Pfam" id="PF18864">
    <property type="entry name" value="AbiTii"/>
    <property type="match status" value="1"/>
</dbReference>
<accession>A0AB39WJD4</accession>
<sequence length="363" mass="42084">MTEFLKKLYNTENTLSLLLLEAKDIAEKNDDKDLLTYIEKEIEGYKIEDGIPEYRKVNAEIVCDIQDVYGQLVFKEKPIDFKILSDKIGFDLDVAYLPDGISFIETSLKNLTQDTSIKPIPKELVKMLDKTFHHNNRGLHLVSAYHKIPTATIEYVLVKVRQDLIQSFQKLNRKTDTLSKSIIIENQDSAIKNPIKSVFVTYAWNDDEFNSLVISFVDFLRQNNFDASMDRKKSQEETAINFNQMMVEGISNNDKVIVILSEKYKERADKFEGGVGTEFKIILDDMKKNKNKYIFTSFGNSKREDITPFALNGTDILNLKEEQDKHKFNNLFSKLKEENILQFSDVSENEVEIKKIEIKPFKL</sequence>
<gene>
    <name evidence="2" type="ORF">AB3G32_14585</name>
</gene>
<dbReference type="Gene3D" id="3.40.50.10140">
    <property type="entry name" value="Toll/interleukin-1 receptor homology (TIR) domain"/>
    <property type="match status" value="1"/>
</dbReference>
<dbReference type="SUPFAM" id="SSF52200">
    <property type="entry name" value="Toll/Interleukin receptor TIR domain"/>
    <property type="match status" value="1"/>
</dbReference>
<dbReference type="AlphaFoldDB" id="A0AB39WJD4"/>
<reference evidence="2" key="1">
    <citation type="submission" date="2024-07" db="EMBL/GenBank/DDBJ databases">
        <authorList>
            <person name="Biller S.J."/>
        </authorList>
    </citation>
    <scope>NUCLEOTIDE SEQUENCE</scope>
    <source>
        <strain evidence="2">WC2429</strain>
    </source>
</reference>
<dbReference type="EMBL" id="CP165627">
    <property type="protein sequence ID" value="XDV01543.1"/>
    <property type="molecule type" value="Genomic_DNA"/>
</dbReference>
<evidence type="ECO:0000313" key="2">
    <source>
        <dbReference type="EMBL" id="XDV01543.1"/>
    </source>
</evidence>
<dbReference type="PROSITE" id="PS51534">
    <property type="entry name" value="SEFIR"/>
    <property type="match status" value="1"/>
</dbReference>
<dbReference type="InterPro" id="IPR035897">
    <property type="entry name" value="Toll_tir_struct_dom_sf"/>
</dbReference>
<protein>
    <submittedName>
        <fullName evidence="2">SEFIR domain-containing protein</fullName>
    </submittedName>
</protein>
<dbReference type="RefSeq" id="WP_369765209.1">
    <property type="nucleotide sequence ID" value="NZ_CP165627.1"/>
</dbReference>
<dbReference type="InterPro" id="IPR041304">
    <property type="entry name" value="AbiTii"/>
</dbReference>
<feature type="domain" description="SEFIR" evidence="1">
    <location>
        <begin position="195"/>
        <end position="327"/>
    </location>
</feature>
<dbReference type="InterPro" id="IPR013568">
    <property type="entry name" value="SEFIR_dom"/>
</dbReference>
<organism evidence="2">
    <name type="scientific">Flavobacterium sp. WC2429</name>
    <dbReference type="NCBI Taxonomy" id="3234140"/>
    <lineage>
        <taxon>Bacteria</taxon>
        <taxon>Pseudomonadati</taxon>
        <taxon>Bacteroidota</taxon>
        <taxon>Flavobacteriia</taxon>
        <taxon>Flavobacteriales</taxon>
        <taxon>Flavobacteriaceae</taxon>
        <taxon>Flavobacterium</taxon>
    </lineage>
</organism>
<evidence type="ECO:0000259" key="1">
    <source>
        <dbReference type="PROSITE" id="PS51534"/>
    </source>
</evidence>
<dbReference type="Pfam" id="PF08357">
    <property type="entry name" value="SEFIR"/>
    <property type="match status" value="1"/>
</dbReference>